<dbReference type="AlphaFoldDB" id="A0A9D3X5W6"/>
<evidence type="ECO:0000256" key="1">
    <source>
        <dbReference type="SAM" id="MobiDB-lite"/>
    </source>
</evidence>
<gene>
    <name evidence="2" type="ORF">KIL84_017322</name>
</gene>
<sequence>MPLGAHKQLAEPCLPQPHPSSSRLASPHKLRIERRCTEKGTGGVLSRWGCGRRKGGVATLCGMVVQCGAPSTLVPTLPRQPQSSSTSSLLIPCSAFIRECSCGHEKEHSSIETAPSYPSDLPHRGSPESYLLYMAANVCFIPMNPAELIQL</sequence>
<accession>A0A9D3X5W6</accession>
<feature type="region of interest" description="Disordered" evidence="1">
    <location>
        <begin position="1"/>
        <end position="29"/>
    </location>
</feature>
<evidence type="ECO:0000313" key="2">
    <source>
        <dbReference type="EMBL" id="KAH1173483.1"/>
    </source>
</evidence>
<dbReference type="Proteomes" id="UP000827986">
    <property type="component" value="Unassembled WGS sequence"/>
</dbReference>
<evidence type="ECO:0000313" key="3">
    <source>
        <dbReference type="Proteomes" id="UP000827986"/>
    </source>
</evidence>
<dbReference type="EMBL" id="JAHDVG010000482">
    <property type="protein sequence ID" value="KAH1173483.1"/>
    <property type="molecule type" value="Genomic_DNA"/>
</dbReference>
<protein>
    <submittedName>
        <fullName evidence="2">Uncharacterized protein</fullName>
    </submittedName>
</protein>
<reference evidence="2" key="1">
    <citation type="submission" date="2021-09" db="EMBL/GenBank/DDBJ databases">
        <title>The genome of Mauremys mutica provides insights into the evolution of semi-aquatic lifestyle.</title>
        <authorList>
            <person name="Gong S."/>
            <person name="Gao Y."/>
        </authorList>
    </citation>
    <scope>NUCLEOTIDE SEQUENCE</scope>
    <source>
        <strain evidence="2">MM-2020</strain>
        <tissue evidence="2">Muscle</tissue>
    </source>
</reference>
<keyword evidence="3" id="KW-1185">Reference proteome</keyword>
<organism evidence="2 3">
    <name type="scientific">Mauremys mutica</name>
    <name type="common">yellowpond turtle</name>
    <dbReference type="NCBI Taxonomy" id="74926"/>
    <lineage>
        <taxon>Eukaryota</taxon>
        <taxon>Metazoa</taxon>
        <taxon>Chordata</taxon>
        <taxon>Craniata</taxon>
        <taxon>Vertebrata</taxon>
        <taxon>Euteleostomi</taxon>
        <taxon>Archelosauria</taxon>
        <taxon>Testudinata</taxon>
        <taxon>Testudines</taxon>
        <taxon>Cryptodira</taxon>
        <taxon>Durocryptodira</taxon>
        <taxon>Testudinoidea</taxon>
        <taxon>Geoemydidae</taxon>
        <taxon>Geoemydinae</taxon>
        <taxon>Mauremys</taxon>
    </lineage>
</organism>
<proteinExistence type="predicted"/>
<comment type="caution">
    <text evidence="2">The sequence shown here is derived from an EMBL/GenBank/DDBJ whole genome shotgun (WGS) entry which is preliminary data.</text>
</comment>
<name>A0A9D3X5W6_9SAUR</name>